<name>A0A8S5PTH3_9CAUD</name>
<reference evidence="1" key="1">
    <citation type="journal article" date="2021" name="Proc. Natl. Acad. Sci. U.S.A.">
        <title>A Catalog of Tens of Thousands of Viruses from Human Metagenomes Reveals Hidden Associations with Chronic Diseases.</title>
        <authorList>
            <person name="Tisza M.J."/>
            <person name="Buck C.B."/>
        </authorList>
    </citation>
    <scope>NUCLEOTIDE SEQUENCE</scope>
    <source>
        <strain evidence="1">Ctdjo3</strain>
    </source>
</reference>
<organism evidence="1">
    <name type="scientific">Siphoviridae sp. ctdjo3</name>
    <dbReference type="NCBI Taxonomy" id="2825583"/>
    <lineage>
        <taxon>Viruses</taxon>
        <taxon>Duplodnaviria</taxon>
        <taxon>Heunggongvirae</taxon>
        <taxon>Uroviricota</taxon>
        <taxon>Caudoviricetes</taxon>
    </lineage>
</organism>
<accession>A0A8S5PTH3</accession>
<sequence>MKKYELLNKLEEMGFEYICSNSAEFFQIRSLDIKMGVMKILQIGKKDKIARILYSVPRSTLLFNGERVVFEGKMTEDVYRTFLEYRCQKGVEFGVVKDEQDYMYC</sequence>
<protein>
    <submittedName>
        <fullName evidence="1">Uncharacterized protein</fullName>
    </submittedName>
</protein>
<evidence type="ECO:0000313" key="1">
    <source>
        <dbReference type="EMBL" id="DAE09845.1"/>
    </source>
</evidence>
<dbReference type="EMBL" id="BK015495">
    <property type="protein sequence ID" value="DAE09845.1"/>
    <property type="molecule type" value="Genomic_DNA"/>
</dbReference>
<proteinExistence type="predicted"/>